<dbReference type="EMBL" id="AJDQ01000004">
    <property type="protein sequence ID" value="EOI57796.1"/>
    <property type="molecule type" value="Genomic_DNA"/>
</dbReference>
<keyword evidence="7" id="KW-1185">Reference proteome</keyword>
<dbReference type="InterPro" id="IPR003675">
    <property type="entry name" value="Rce1/LyrA-like_dom"/>
</dbReference>
<protein>
    <recommendedName>
        <fullName evidence="3">CAAX prenyl protease 2/Lysostaphin resistance protein A-like domain-containing protein</fullName>
    </recommendedName>
</protein>
<evidence type="ECO:0000313" key="5">
    <source>
        <dbReference type="EMBL" id="EOW79450.1"/>
    </source>
</evidence>
<evidence type="ECO:0000313" key="7">
    <source>
        <dbReference type="Proteomes" id="UP000014160"/>
    </source>
</evidence>
<feature type="transmembrane region" description="Helical" evidence="2">
    <location>
        <begin position="7"/>
        <end position="29"/>
    </location>
</feature>
<evidence type="ECO:0000256" key="2">
    <source>
        <dbReference type="SAM" id="Phobius"/>
    </source>
</evidence>
<dbReference type="RefSeq" id="WP_010779220.1">
    <property type="nucleotide sequence ID" value="NZ_ASWH01000002.1"/>
</dbReference>
<name>R2VJD4_9ENTE</name>
<dbReference type="Proteomes" id="UP000013750">
    <property type="component" value="Unassembled WGS sequence"/>
</dbReference>
<evidence type="ECO:0000313" key="4">
    <source>
        <dbReference type="EMBL" id="EOI57796.1"/>
    </source>
</evidence>
<sequence>MKRKSELWGKLIISWIIVIVLLFIIPAVIPKSLPVAGKLVIQNTIMLIATYLLGKYLLKIRPKFFSGKRFLSQIIVVLPVLLYLAVMVFGTMVNLSKSQGNVASIVLSSAILGLFAALFEELYFRVVMQTTIFRSYTGSQAIYMSVIVTSVLFSLSHLIVNYSPGDASGVLMQTVSTFGSGLYMGALFLRTRNIIWPLLLHGVNDFTSIAASGGSIAPTSSTGGGGILVQLLTTVVFILVALFILRKSKHAEILDQFSENAG</sequence>
<dbReference type="eggNOG" id="COG1266">
    <property type="taxonomic scope" value="Bacteria"/>
</dbReference>
<dbReference type="Proteomes" id="UP000014160">
    <property type="component" value="Unassembled WGS sequence"/>
</dbReference>
<dbReference type="EMBL" id="ASWH01000002">
    <property type="protein sequence ID" value="EOW79450.1"/>
    <property type="molecule type" value="Genomic_DNA"/>
</dbReference>
<keyword evidence="2" id="KW-0812">Transmembrane</keyword>
<feature type="transmembrane region" description="Helical" evidence="2">
    <location>
        <begin position="35"/>
        <end position="58"/>
    </location>
</feature>
<feature type="transmembrane region" description="Helical" evidence="2">
    <location>
        <begin position="223"/>
        <end position="245"/>
    </location>
</feature>
<feature type="transmembrane region" description="Helical" evidence="2">
    <location>
        <begin position="196"/>
        <end position="217"/>
    </location>
</feature>
<gene>
    <name evidence="5" type="ORF">I592_03590</name>
    <name evidence="4" type="ORF">UKC_00771</name>
</gene>
<proteinExistence type="inferred from homology"/>
<feature type="transmembrane region" description="Helical" evidence="2">
    <location>
        <begin position="141"/>
        <end position="159"/>
    </location>
</feature>
<evidence type="ECO:0000313" key="6">
    <source>
        <dbReference type="Proteomes" id="UP000013750"/>
    </source>
</evidence>
<comment type="similarity">
    <text evidence="1">Belongs to the UPF0177 family.</text>
</comment>
<evidence type="ECO:0000259" key="3">
    <source>
        <dbReference type="Pfam" id="PF02517"/>
    </source>
</evidence>
<keyword evidence="2" id="KW-1133">Transmembrane helix</keyword>
<reference evidence="5 7" key="2">
    <citation type="submission" date="2013-03" db="EMBL/GenBank/DDBJ databases">
        <title>The Genome Sequence of Enterococcus gilvus ATCC BAA-350 (PacBio/Illumina hybrid assembly).</title>
        <authorList>
            <consortium name="The Broad Institute Genomics Platform"/>
            <consortium name="The Broad Institute Genome Sequencing Center for Infectious Disease"/>
            <person name="Earl A."/>
            <person name="Russ C."/>
            <person name="Gilmore M."/>
            <person name="Surin D."/>
            <person name="Walker B."/>
            <person name="Young S."/>
            <person name="Zeng Q."/>
            <person name="Gargeya S."/>
            <person name="Fitzgerald M."/>
            <person name="Haas B."/>
            <person name="Abouelleil A."/>
            <person name="Allen A.W."/>
            <person name="Alvarado L."/>
            <person name="Arachchi H.M."/>
            <person name="Berlin A.M."/>
            <person name="Chapman S.B."/>
            <person name="Gainer-Dewar J."/>
            <person name="Goldberg J."/>
            <person name="Griggs A."/>
            <person name="Gujja S."/>
            <person name="Hansen M."/>
            <person name="Howarth C."/>
            <person name="Imamovic A."/>
            <person name="Ireland A."/>
            <person name="Larimer J."/>
            <person name="McCowan C."/>
            <person name="Murphy C."/>
            <person name="Pearson M."/>
            <person name="Poon T.W."/>
            <person name="Priest M."/>
            <person name="Roberts A."/>
            <person name="Saif S."/>
            <person name="Shea T."/>
            <person name="Sisk P."/>
            <person name="Sykes S."/>
            <person name="Wortman J."/>
            <person name="Nusbaum C."/>
            <person name="Birren B."/>
        </authorList>
    </citation>
    <scope>NUCLEOTIDE SEQUENCE [LARGE SCALE GENOMIC DNA]</scope>
    <source>
        <strain evidence="5 7">ATCC BAA-350</strain>
    </source>
</reference>
<comment type="caution">
    <text evidence="4">The sequence shown here is derived from an EMBL/GenBank/DDBJ whole genome shotgun (WGS) entry which is preliminary data.</text>
</comment>
<feature type="transmembrane region" description="Helical" evidence="2">
    <location>
        <begin position="70"/>
        <end position="90"/>
    </location>
</feature>
<dbReference type="AlphaFoldDB" id="R2VJD4"/>
<evidence type="ECO:0000256" key="1">
    <source>
        <dbReference type="ARBA" id="ARBA00009067"/>
    </source>
</evidence>
<dbReference type="HOGENOM" id="CLU_094535_0_0_9"/>
<dbReference type="GO" id="GO:0080120">
    <property type="term" value="P:CAAX-box protein maturation"/>
    <property type="evidence" value="ECO:0007669"/>
    <property type="project" value="UniProtKB-ARBA"/>
</dbReference>
<dbReference type="PATRIC" id="fig|1158614.3.peg.799"/>
<accession>R2VJD4</accession>
<feature type="transmembrane region" description="Helical" evidence="2">
    <location>
        <begin position="102"/>
        <end position="120"/>
    </location>
</feature>
<feature type="transmembrane region" description="Helical" evidence="2">
    <location>
        <begin position="171"/>
        <end position="189"/>
    </location>
</feature>
<dbReference type="GO" id="GO:0004175">
    <property type="term" value="F:endopeptidase activity"/>
    <property type="evidence" value="ECO:0007669"/>
    <property type="project" value="UniProtKB-ARBA"/>
</dbReference>
<keyword evidence="2" id="KW-0472">Membrane</keyword>
<reference evidence="4 6" key="1">
    <citation type="submission" date="2013-02" db="EMBL/GenBank/DDBJ databases">
        <title>The Genome Sequence of Enterococcus gilvus ATCC BAA-350.</title>
        <authorList>
            <consortium name="The Broad Institute Genome Sequencing Platform"/>
            <consortium name="The Broad Institute Genome Sequencing Center for Infectious Disease"/>
            <person name="Earl A.M."/>
            <person name="Gilmore M.S."/>
            <person name="Lebreton F."/>
            <person name="Walker B."/>
            <person name="Young S.K."/>
            <person name="Zeng Q."/>
            <person name="Gargeya S."/>
            <person name="Fitzgerald M."/>
            <person name="Haas B."/>
            <person name="Abouelleil A."/>
            <person name="Alvarado L."/>
            <person name="Arachchi H.M."/>
            <person name="Berlin A.M."/>
            <person name="Chapman S.B."/>
            <person name="Dewar J."/>
            <person name="Goldberg J."/>
            <person name="Griggs A."/>
            <person name="Gujja S."/>
            <person name="Hansen M."/>
            <person name="Howarth C."/>
            <person name="Imamovic A."/>
            <person name="Larimer J."/>
            <person name="McCowan C."/>
            <person name="Murphy C."/>
            <person name="Neiman D."/>
            <person name="Pearson M."/>
            <person name="Priest M."/>
            <person name="Roberts A."/>
            <person name="Saif S."/>
            <person name="Shea T."/>
            <person name="Sisk P."/>
            <person name="Sykes S."/>
            <person name="Wortman J."/>
            <person name="Nusbaum C."/>
            <person name="Birren B."/>
        </authorList>
    </citation>
    <scope>NUCLEOTIDE SEQUENCE [LARGE SCALE GENOMIC DNA]</scope>
    <source>
        <strain evidence="4 6">ATCC BAA-350</strain>
    </source>
</reference>
<organism evidence="4 6">
    <name type="scientific">Enterococcus gilvus ATCC BAA-350</name>
    <dbReference type="NCBI Taxonomy" id="1158614"/>
    <lineage>
        <taxon>Bacteria</taxon>
        <taxon>Bacillati</taxon>
        <taxon>Bacillota</taxon>
        <taxon>Bacilli</taxon>
        <taxon>Lactobacillales</taxon>
        <taxon>Enterococcaceae</taxon>
        <taxon>Enterococcus</taxon>
    </lineage>
</organism>
<feature type="domain" description="CAAX prenyl protease 2/Lysostaphin resistance protein A-like" evidence="3">
    <location>
        <begin position="105"/>
        <end position="206"/>
    </location>
</feature>
<dbReference type="Pfam" id="PF02517">
    <property type="entry name" value="Rce1-like"/>
    <property type="match status" value="1"/>
</dbReference>
<dbReference type="OrthoDB" id="2329186at2"/>